<keyword evidence="2" id="KW-1185">Reference proteome</keyword>
<comment type="caution">
    <text evidence="1">The sequence shown here is derived from an EMBL/GenBank/DDBJ whole genome shotgun (WGS) entry which is preliminary data.</text>
</comment>
<gene>
    <name evidence="1" type="ORF">SPELUC_LOCUS1248</name>
</gene>
<evidence type="ECO:0000313" key="2">
    <source>
        <dbReference type="Proteomes" id="UP000789366"/>
    </source>
</evidence>
<proteinExistence type="predicted"/>
<sequence>MFTSLKQDKNTEGFASFSELYKYIDFVITLKGQQVSGVSLVLKHVTL</sequence>
<organism evidence="1 2">
    <name type="scientific">Cetraspora pellucida</name>
    <dbReference type="NCBI Taxonomy" id="1433469"/>
    <lineage>
        <taxon>Eukaryota</taxon>
        <taxon>Fungi</taxon>
        <taxon>Fungi incertae sedis</taxon>
        <taxon>Mucoromycota</taxon>
        <taxon>Glomeromycotina</taxon>
        <taxon>Glomeromycetes</taxon>
        <taxon>Diversisporales</taxon>
        <taxon>Gigasporaceae</taxon>
        <taxon>Cetraspora</taxon>
    </lineage>
</organism>
<accession>A0ACA9KB70</accession>
<dbReference type="Proteomes" id="UP000789366">
    <property type="component" value="Unassembled WGS sequence"/>
</dbReference>
<protein>
    <submittedName>
        <fullName evidence="1">13549_t:CDS:1</fullName>
    </submittedName>
</protein>
<dbReference type="EMBL" id="CAJVPW010000637">
    <property type="protein sequence ID" value="CAG8460725.1"/>
    <property type="molecule type" value="Genomic_DNA"/>
</dbReference>
<evidence type="ECO:0000313" key="1">
    <source>
        <dbReference type="EMBL" id="CAG8460725.1"/>
    </source>
</evidence>
<reference evidence="1" key="1">
    <citation type="submission" date="2021-06" db="EMBL/GenBank/DDBJ databases">
        <authorList>
            <person name="Kallberg Y."/>
            <person name="Tangrot J."/>
            <person name="Rosling A."/>
        </authorList>
    </citation>
    <scope>NUCLEOTIDE SEQUENCE</scope>
    <source>
        <strain evidence="1">28 12/20/2015</strain>
    </source>
</reference>
<name>A0ACA9KB70_9GLOM</name>